<evidence type="ECO:0000313" key="3">
    <source>
        <dbReference type="Proteomes" id="UP001178281"/>
    </source>
</evidence>
<dbReference type="Proteomes" id="UP001178281">
    <property type="component" value="Unassembled WGS sequence"/>
</dbReference>
<dbReference type="PANTHER" id="PTHR36151:SF3">
    <property type="entry name" value="ER-BOUND OXYGENASE MPAB_MPAB'_RUBBER OXYGENASE CATALYTIC DOMAIN-CONTAINING PROTEIN"/>
    <property type="match status" value="1"/>
</dbReference>
<evidence type="ECO:0000259" key="1">
    <source>
        <dbReference type="Pfam" id="PF09995"/>
    </source>
</evidence>
<dbReference type="RefSeq" id="WP_305112249.1">
    <property type="nucleotide sequence ID" value="NZ_BAAAII010000008.1"/>
</dbReference>
<comment type="caution">
    <text evidence="2">The sequence shown here is derived from an EMBL/GenBank/DDBJ whole genome shotgun (WGS) entry which is preliminary data.</text>
</comment>
<name>A0AA90ND62_9ACTN</name>
<evidence type="ECO:0000313" key="2">
    <source>
        <dbReference type="EMBL" id="MDP0399670.1"/>
    </source>
</evidence>
<accession>A0AA90ND62</accession>
<dbReference type="Pfam" id="PF09995">
    <property type="entry name" value="MPAB_Lcp_cat"/>
    <property type="match status" value="1"/>
</dbReference>
<feature type="domain" description="ER-bound oxygenase mpaB/mpaB'/Rubber oxygenase catalytic" evidence="1">
    <location>
        <begin position="61"/>
        <end position="281"/>
    </location>
</feature>
<dbReference type="GO" id="GO:0016491">
    <property type="term" value="F:oxidoreductase activity"/>
    <property type="evidence" value="ECO:0007669"/>
    <property type="project" value="InterPro"/>
</dbReference>
<keyword evidence="3" id="KW-1185">Reference proteome</keyword>
<dbReference type="InterPro" id="IPR018713">
    <property type="entry name" value="MPAB/Lcp_cat_dom"/>
</dbReference>
<dbReference type="EMBL" id="JAUTIX010000007">
    <property type="protein sequence ID" value="MDP0399670.1"/>
    <property type="molecule type" value="Genomic_DNA"/>
</dbReference>
<dbReference type="AlphaFoldDB" id="A0AA90ND62"/>
<gene>
    <name evidence="2" type="ORF">Q7X28_17240</name>
</gene>
<organism evidence="2 3">
    <name type="scientific">Tsukamurella strandjordii</name>
    <dbReference type="NCBI Taxonomy" id="147577"/>
    <lineage>
        <taxon>Bacteria</taxon>
        <taxon>Bacillati</taxon>
        <taxon>Actinomycetota</taxon>
        <taxon>Actinomycetes</taxon>
        <taxon>Mycobacteriales</taxon>
        <taxon>Tsukamurellaceae</taxon>
        <taxon>Tsukamurella</taxon>
    </lineage>
</organism>
<proteinExistence type="predicted"/>
<dbReference type="PANTHER" id="PTHR36151">
    <property type="entry name" value="BLR2777 PROTEIN"/>
    <property type="match status" value="1"/>
</dbReference>
<reference evidence="2" key="1">
    <citation type="submission" date="2023-08" db="EMBL/GenBank/DDBJ databases">
        <title>The draft genome of Tsukamurella strandjordii strain 050030.</title>
        <authorList>
            <person name="Zhao F."/>
            <person name="Feng Y."/>
            <person name="Zong Z."/>
        </authorList>
    </citation>
    <scope>NUCLEOTIDE SEQUENCE</scope>
    <source>
        <strain evidence="2">050030</strain>
    </source>
</reference>
<sequence>MTTSAERIVTSPADPAAAHPAAVAGLVDPVAQGYRIPISTPARAAHVLTTLADSMTAPSSAAGPANVVMQLIDPPVAYGVMESPVESGALYKHPIKRTRTTFTYLAVAVLGTADDKKRYREAVNTAHRQVRSTEKSPVKYNAMDRNLQLWVAMCLYVGFEDTHTLLRGPMSPEQRALFYRDAAPLGTTLQVHPDQWPATPEEFDAVWVELCRTKIAPTPDTRDYLRQLVDLTFVGTVPGPLKAFSRFQTAGFLAPKFREAMEIEWSARDQRLFDGFWRLVGFANRFVPTAIGQLPYRLLLTDMRTRAKLGRPLV</sequence>
<protein>
    <submittedName>
        <fullName evidence="2">Oxygenase MpaB family protein</fullName>
    </submittedName>
</protein>